<dbReference type="Pfam" id="PF10265">
    <property type="entry name" value="Miga"/>
    <property type="match status" value="1"/>
</dbReference>
<organism evidence="9 10">
    <name type="scientific">Nicrophorus vespilloides</name>
    <name type="common">Boreal carrion beetle</name>
    <dbReference type="NCBI Taxonomy" id="110193"/>
    <lineage>
        <taxon>Eukaryota</taxon>
        <taxon>Metazoa</taxon>
        <taxon>Ecdysozoa</taxon>
        <taxon>Arthropoda</taxon>
        <taxon>Hexapoda</taxon>
        <taxon>Insecta</taxon>
        <taxon>Pterygota</taxon>
        <taxon>Neoptera</taxon>
        <taxon>Endopterygota</taxon>
        <taxon>Coleoptera</taxon>
        <taxon>Polyphaga</taxon>
        <taxon>Staphyliniformia</taxon>
        <taxon>Silphidae</taxon>
        <taxon>Nicrophorinae</taxon>
        <taxon>Nicrophorus</taxon>
    </lineage>
</organism>
<dbReference type="GeneID" id="108562639"/>
<evidence type="ECO:0000256" key="6">
    <source>
        <dbReference type="ARBA" id="ARBA00023128"/>
    </source>
</evidence>
<dbReference type="Proteomes" id="UP000695000">
    <property type="component" value="Unplaced"/>
</dbReference>
<evidence type="ECO:0000256" key="5">
    <source>
        <dbReference type="ARBA" id="ARBA00022989"/>
    </source>
</evidence>
<keyword evidence="4" id="KW-1000">Mitochondrion outer membrane</keyword>
<keyword evidence="3" id="KW-0812">Transmembrane</keyword>
<evidence type="ECO:0000313" key="10">
    <source>
        <dbReference type="RefSeq" id="XP_017776536.1"/>
    </source>
</evidence>
<dbReference type="RefSeq" id="XP_017776536.1">
    <property type="nucleotide sequence ID" value="XM_017921047.1"/>
</dbReference>
<feature type="compositionally biased region" description="Polar residues" evidence="8">
    <location>
        <begin position="84"/>
        <end position="98"/>
    </location>
</feature>
<protein>
    <submittedName>
        <fullName evidence="10">Mitoguardin</fullName>
    </submittedName>
</protein>
<dbReference type="PANTHER" id="PTHR21508">
    <property type="entry name" value="MITOGUARDIN"/>
    <property type="match status" value="1"/>
</dbReference>
<sequence length="523" mass="58455">MSLMMHLNPILENVKYLKQFLPHTISLSRTQKVVVVSVTASMALLGVLARYMRRRRQVVDPKKFKRNFGKRARASGIRSPNADMMSQASSGRRSNAYSGYSDRGTVRQSSVLGGGSERASVASGSLVSGGILPEAGDTVHLTPQQLGVMGMEALETSINFWEDALAAYRSAGGGGPLAVLGPEEASFCKDLQQLLDLAIELQEHSEMLFLDERSVLFRPGSRDKHGSDNGLDTDLSGAESFASAQDQVADLREFEEFSDLFPDVELLPLYQQALKQLENGGIPCRTLRTELVKCGSDGEYLAKLHCLRLAFQHMLQDHVNYIWFADAGRQILADLLLYADKDPKDFLIGYEDMMRYLQDNSNWREIEEELSLKGVKALTFYDVVMDYILMDAFEDLESPPSSVTAVVQNRWLSNGFKETALTTAVWSVLKAKRKMLKFPYGFMAHFYTISEQLSPLMAWGFLGPDESLKETCTFFKEQVMGFLADIFNFQKCKFTTVDVLAADVLVNLKVRVENICQRLAAQA</sequence>
<evidence type="ECO:0000256" key="1">
    <source>
        <dbReference type="ARBA" id="ARBA00004294"/>
    </source>
</evidence>
<evidence type="ECO:0000256" key="2">
    <source>
        <dbReference type="ARBA" id="ARBA00008969"/>
    </source>
</evidence>
<feature type="region of interest" description="Disordered" evidence="8">
    <location>
        <begin position="69"/>
        <end position="102"/>
    </location>
</feature>
<dbReference type="InterPro" id="IPR019392">
    <property type="entry name" value="Miga"/>
</dbReference>
<keyword evidence="6" id="KW-0496">Mitochondrion</keyword>
<evidence type="ECO:0000256" key="3">
    <source>
        <dbReference type="ARBA" id="ARBA00022692"/>
    </source>
</evidence>
<evidence type="ECO:0000256" key="8">
    <source>
        <dbReference type="SAM" id="MobiDB-lite"/>
    </source>
</evidence>
<reference evidence="10" key="1">
    <citation type="submission" date="2025-08" db="UniProtKB">
        <authorList>
            <consortium name="RefSeq"/>
        </authorList>
    </citation>
    <scope>IDENTIFICATION</scope>
</reference>
<evidence type="ECO:0000256" key="7">
    <source>
        <dbReference type="ARBA" id="ARBA00023136"/>
    </source>
</evidence>
<evidence type="ECO:0000256" key="4">
    <source>
        <dbReference type="ARBA" id="ARBA00022787"/>
    </source>
</evidence>
<comment type="similarity">
    <text evidence="2">Belongs to the mitoguardin family.</text>
</comment>
<keyword evidence="7" id="KW-0472">Membrane</keyword>
<keyword evidence="5" id="KW-1133">Transmembrane helix</keyword>
<accession>A0ABM1MPN6</accession>
<proteinExistence type="inferred from homology"/>
<keyword evidence="9" id="KW-1185">Reference proteome</keyword>
<gene>
    <name evidence="10" type="primary">LOC108562639</name>
</gene>
<dbReference type="PANTHER" id="PTHR21508:SF5">
    <property type="entry name" value="MITOGUARDIN"/>
    <property type="match status" value="1"/>
</dbReference>
<comment type="subcellular location">
    <subcellularLocation>
        <location evidence="1">Mitochondrion outer membrane</location>
    </subcellularLocation>
</comment>
<name>A0ABM1MPN6_NICVS</name>
<evidence type="ECO:0000313" key="9">
    <source>
        <dbReference type="Proteomes" id="UP000695000"/>
    </source>
</evidence>